<sequence length="177" mass="19612">MLKKVFSMLILSLAITVLAGFSHETVGLCGQANKGTLAAALHGQQTASSANASFVKSVPVDDEEDDDSDEKEDDDKRTNKPYWLDASVEDEDDQYYLTIRTNLKLSIKNYNGPPVEGEGHIHFYLNGTLIGPIVDKKPFLLSNLVEGKNKIKLVLAQNNHWETYGVVEELTVEKESD</sequence>
<keyword evidence="2" id="KW-0732">Signal</keyword>
<comment type="caution">
    <text evidence="3">The sequence shown here is derived from an EMBL/GenBank/DDBJ whole genome shotgun (WGS) entry which is preliminary data.</text>
</comment>
<feature type="signal peptide" evidence="2">
    <location>
        <begin position="1"/>
        <end position="19"/>
    </location>
</feature>
<evidence type="ECO:0000313" key="4">
    <source>
        <dbReference type="Proteomes" id="UP000634529"/>
    </source>
</evidence>
<accession>A0ABR9AV55</accession>
<reference evidence="3 4" key="1">
    <citation type="submission" date="2020-09" db="EMBL/GenBank/DDBJ databases">
        <title>Paenibacillus sp. CAU 1523 isolated from sand of Haeundae Beach.</title>
        <authorList>
            <person name="Kim W."/>
        </authorList>
    </citation>
    <scope>NUCLEOTIDE SEQUENCE [LARGE SCALE GENOMIC DNA]</scope>
    <source>
        <strain evidence="3 4">CAU 1523</strain>
    </source>
</reference>
<keyword evidence="4" id="KW-1185">Reference proteome</keyword>
<protein>
    <recommendedName>
        <fullName evidence="5">CHRD domain-containing protein</fullName>
    </recommendedName>
</protein>
<feature type="compositionally biased region" description="Acidic residues" evidence="1">
    <location>
        <begin position="60"/>
        <end position="73"/>
    </location>
</feature>
<dbReference type="RefSeq" id="WP_192024415.1">
    <property type="nucleotide sequence ID" value="NZ_JACYTN010000003.1"/>
</dbReference>
<gene>
    <name evidence="3" type="ORF">IFO66_06800</name>
</gene>
<evidence type="ECO:0000256" key="1">
    <source>
        <dbReference type="SAM" id="MobiDB-lite"/>
    </source>
</evidence>
<organism evidence="3 4">
    <name type="scientific">Paenibacillus arenosi</name>
    <dbReference type="NCBI Taxonomy" id="2774142"/>
    <lineage>
        <taxon>Bacteria</taxon>
        <taxon>Bacillati</taxon>
        <taxon>Bacillota</taxon>
        <taxon>Bacilli</taxon>
        <taxon>Bacillales</taxon>
        <taxon>Paenibacillaceae</taxon>
        <taxon>Paenibacillus</taxon>
    </lineage>
</organism>
<evidence type="ECO:0008006" key="5">
    <source>
        <dbReference type="Google" id="ProtNLM"/>
    </source>
</evidence>
<name>A0ABR9AV55_9BACL</name>
<evidence type="ECO:0000256" key="2">
    <source>
        <dbReference type="SAM" id="SignalP"/>
    </source>
</evidence>
<evidence type="ECO:0000313" key="3">
    <source>
        <dbReference type="EMBL" id="MBD8498013.1"/>
    </source>
</evidence>
<proteinExistence type="predicted"/>
<dbReference type="Proteomes" id="UP000634529">
    <property type="component" value="Unassembled WGS sequence"/>
</dbReference>
<feature type="chain" id="PRO_5046383830" description="CHRD domain-containing protein" evidence="2">
    <location>
        <begin position="20"/>
        <end position="177"/>
    </location>
</feature>
<feature type="region of interest" description="Disordered" evidence="1">
    <location>
        <begin position="50"/>
        <end position="82"/>
    </location>
</feature>
<dbReference type="EMBL" id="JACYTN010000003">
    <property type="protein sequence ID" value="MBD8498013.1"/>
    <property type="molecule type" value="Genomic_DNA"/>
</dbReference>